<sequence length="65" mass="7407">MRKFKASNIMCQNCANTVKNALKDEFGEVEVDVKDGVVTLNVDDKNLDKFYEEMEDLGFKVTSEI</sequence>
<evidence type="ECO:0000313" key="3">
    <source>
        <dbReference type="Proteomes" id="UP000594749"/>
    </source>
</evidence>
<gene>
    <name evidence="2" type="ORF">IMC76_07370</name>
</gene>
<dbReference type="RefSeq" id="WP_025803381.1">
    <property type="nucleotide sequence ID" value="NZ_CP053842.1"/>
</dbReference>
<dbReference type="EMBL" id="CP063078">
    <property type="protein sequence ID" value="QOQ87024.1"/>
    <property type="molecule type" value="Genomic_DNA"/>
</dbReference>
<dbReference type="CDD" id="cd00371">
    <property type="entry name" value="HMA"/>
    <property type="match status" value="1"/>
</dbReference>
<name>A0A7M1LG46_9BACT</name>
<protein>
    <submittedName>
        <fullName evidence="2">Heavy-metal-associated domain-containing protein</fullName>
    </submittedName>
</protein>
<dbReference type="Pfam" id="PF00403">
    <property type="entry name" value="HMA"/>
    <property type="match status" value="1"/>
</dbReference>
<dbReference type="InterPro" id="IPR006121">
    <property type="entry name" value="HMA_dom"/>
</dbReference>
<feature type="domain" description="HMA" evidence="1">
    <location>
        <begin position="4"/>
        <end position="60"/>
    </location>
</feature>
<keyword evidence="3" id="KW-1185">Reference proteome</keyword>
<evidence type="ECO:0000313" key="2">
    <source>
        <dbReference type="EMBL" id="QOQ87024.1"/>
    </source>
</evidence>
<accession>A0A7M1LG46</accession>
<dbReference type="GO" id="GO:0046872">
    <property type="term" value="F:metal ion binding"/>
    <property type="evidence" value="ECO:0007669"/>
    <property type="project" value="InterPro"/>
</dbReference>
<dbReference type="AlphaFoldDB" id="A0A7M1LG46"/>
<organism evidence="2 3">
    <name type="scientific">Campylobacter corcagiensis</name>
    <dbReference type="NCBI Taxonomy" id="1448857"/>
    <lineage>
        <taxon>Bacteria</taxon>
        <taxon>Pseudomonadati</taxon>
        <taxon>Campylobacterota</taxon>
        <taxon>Epsilonproteobacteria</taxon>
        <taxon>Campylobacterales</taxon>
        <taxon>Campylobacteraceae</taxon>
        <taxon>Campylobacter</taxon>
    </lineage>
</organism>
<dbReference type="Gene3D" id="3.30.70.100">
    <property type="match status" value="1"/>
</dbReference>
<dbReference type="SUPFAM" id="SSF55008">
    <property type="entry name" value="HMA, heavy metal-associated domain"/>
    <property type="match status" value="1"/>
</dbReference>
<proteinExistence type="predicted"/>
<reference evidence="2 3" key="1">
    <citation type="submission" date="2020-10" db="EMBL/GenBank/DDBJ databases">
        <title>Campylobacter and Helicobacter PacBio genomes.</title>
        <authorList>
            <person name="Lane C."/>
        </authorList>
    </citation>
    <scope>NUCLEOTIDE SEQUENCE [LARGE SCALE GENOMIC DNA]</scope>
    <source>
        <strain evidence="2 3">2016D-0077</strain>
    </source>
</reference>
<evidence type="ECO:0000259" key="1">
    <source>
        <dbReference type="Pfam" id="PF00403"/>
    </source>
</evidence>
<dbReference type="InterPro" id="IPR036163">
    <property type="entry name" value="HMA_dom_sf"/>
</dbReference>
<dbReference type="Proteomes" id="UP000594749">
    <property type="component" value="Chromosome"/>
</dbReference>